<dbReference type="GO" id="GO:1903806">
    <property type="term" value="P:L-isoleucine import across plasma membrane"/>
    <property type="evidence" value="ECO:0007669"/>
    <property type="project" value="TreeGrafter"/>
</dbReference>
<keyword evidence="1" id="KW-0813">Transport</keyword>
<keyword evidence="3 4" id="KW-0067">ATP-binding</keyword>
<dbReference type="GO" id="GO:0042941">
    <property type="term" value="P:D-alanine transmembrane transport"/>
    <property type="evidence" value="ECO:0007669"/>
    <property type="project" value="TreeGrafter"/>
</dbReference>
<dbReference type="GO" id="GO:0005886">
    <property type="term" value="C:plasma membrane"/>
    <property type="evidence" value="ECO:0007669"/>
    <property type="project" value="TreeGrafter"/>
</dbReference>
<dbReference type="AlphaFoldDB" id="A0A377JYL1"/>
<dbReference type="Proteomes" id="UP000254181">
    <property type="component" value="Unassembled WGS sequence"/>
</dbReference>
<keyword evidence="2" id="KW-0547">Nucleotide-binding</keyword>
<name>A0A377JYL1_ECOLX</name>
<evidence type="ECO:0000256" key="3">
    <source>
        <dbReference type="ARBA" id="ARBA00022840"/>
    </source>
</evidence>
<dbReference type="GO" id="GO:0005524">
    <property type="term" value="F:ATP binding"/>
    <property type="evidence" value="ECO:0007669"/>
    <property type="project" value="UniProtKB-KW"/>
</dbReference>
<dbReference type="PANTHER" id="PTHR45772:SF11">
    <property type="entry name" value="HIGH-AFFINITY BRANCHED-CHAIN AMINO ACID TRANSPORT ATP-BINDING PROTEIN LIVG"/>
    <property type="match status" value="1"/>
</dbReference>
<dbReference type="Gene3D" id="3.40.50.300">
    <property type="entry name" value="P-loop containing nucleotide triphosphate hydrolases"/>
    <property type="match status" value="1"/>
</dbReference>
<gene>
    <name evidence="4" type="primary">livG_1</name>
    <name evidence="4" type="ORF">NCTC9075_00513</name>
</gene>
<evidence type="ECO:0000313" key="5">
    <source>
        <dbReference type="Proteomes" id="UP000254181"/>
    </source>
</evidence>
<dbReference type="SUPFAM" id="SSF52540">
    <property type="entry name" value="P-loop containing nucleoside triphosphate hydrolases"/>
    <property type="match status" value="1"/>
</dbReference>
<evidence type="ECO:0000256" key="2">
    <source>
        <dbReference type="ARBA" id="ARBA00022741"/>
    </source>
</evidence>
<dbReference type="GO" id="GO:0015188">
    <property type="term" value="F:L-isoleucine transmembrane transporter activity"/>
    <property type="evidence" value="ECO:0007669"/>
    <property type="project" value="TreeGrafter"/>
</dbReference>
<reference evidence="4 5" key="1">
    <citation type="submission" date="2018-06" db="EMBL/GenBank/DDBJ databases">
        <authorList>
            <consortium name="Pathogen Informatics"/>
            <person name="Doyle S."/>
        </authorList>
    </citation>
    <scope>NUCLEOTIDE SEQUENCE [LARGE SCALE GENOMIC DNA]</scope>
    <source>
        <strain evidence="4 5">NCTC9075</strain>
    </source>
</reference>
<dbReference type="GO" id="GO:1903805">
    <property type="term" value="P:L-valine import across plasma membrane"/>
    <property type="evidence" value="ECO:0007669"/>
    <property type="project" value="TreeGrafter"/>
</dbReference>
<dbReference type="PANTHER" id="PTHR45772">
    <property type="entry name" value="CONSERVED COMPONENT OF ABC TRANSPORTER FOR NATURAL AMINO ACIDS-RELATED"/>
    <property type="match status" value="1"/>
</dbReference>
<dbReference type="InterPro" id="IPR051120">
    <property type="entry name" value="ABC_AA/LPS_Transport"/>
</dbReference>
<organism evidence="4 5">
    <name type="scientific">Escherichia coli</name>
    <dbReference type="NCBI Taxonomy" id="562"/>
    <lineage>
        <taxon>Bacteria</taxon>
        <taxon>Pseudomonadati</taxon>
        <taxon>Pseudomonadota</taxon>
        <taxon>Gammaproteobacteria</taxon>
        <taxon>Enterobacterales</taxon>
        <taxon>Enterobacteriaceae</taxon>
        <taxon>Escherichia</taxon>
    </lineage>
</organism>
<proteinExistence type="predicted"/>
<evidence type="ECO:0000313" key="4">
    <source>
        <dbReference type="EMBL" id="STP17105.1"/>
    </source>
</evidence>
<accession>A0A377JYL1</accession>
<dbReference type="EMBL" id="UGEM01000004">
    <property type="protein sequence ID" value="STP17105.1"/>
    <property type="molecule type" value="Genomic_DNA"/>
</dbReference>
<sequence>MSQPLLSVNGLMMRFGGLLAVNNVNLELYPQEIVSLIGPNGAGKNHGLQLPDRIL</sequence>
<evidence type="ECO:0000256" key="1">
    <source>
        <dbReference type="ARBA" id="ARBA00022448"/>
    </source>
</evidence>
<dbReference type="InterPro" id="IPR027417">
    <property type="entry name" value="P-loop_NTPase"/>
</dbReference>
<protein>
    <submittedName>
        <fullName evidence="4">High-affinity branched-chain amino acid ABC transporter ATP-binding protein</fullName>
    </submittedName>
</protein>
<dbReference type="GO" id="GO:0005304">
    <property type="term" value="F:L-valine transmembrane transporter activity"/>
    <property type="evidence" value="ECO:0007669"/>
    <property type="project" value="TreeGrafter"/>
</dbReference>
<dbReference type="GO" id="GO:0015808">
    <property type="term" value="P:L-alanine transport"/>
    <property type="evidence" value="ECO:0007669"/>
    <property type="project" value="TreeGrafter"/>
</dbReference>
<dbReference type="GO" id="GO:0015192">
    <property type="term" value="F:L-phenylalanine transmembrane transporter activity"/>
    <property type="evidence" value="ECO:0007669"/>
    <property type="project" value="TreeGrafter"/>
</dbReference>